<evidence type="ECO:0000313" key="2">
    <source>
        <dbReference type="Proteomes" id="UP000823775"/>
    </source>
</evidence>
<reference evidence="1 2" key="1">
    <citation type="journal article" date="2021" name="BMC Genomics">
        <title>Datura genome reveals duplications of psychoactive alkaloid biosynthetic genes and high mutation rate following tissue culture.</title>
        <authorList>
            <person name="Rajewski A."/>
            <person name="Carter-House D."/>
            <person name="Stajich J."/>
            <person name="Litt A."/>
        </authorList>
    </citation>
    <scope>NUCLEOTIDE SEQUENCE [LARGE SCALE GENOMIC DNA]</scope>
    <source>
        <strain evidence="1">AR-01</strain>
    </source>
</reference>
<dbReference type="InterPro" id="IPR032675">
    <property type="entry name" value="LRR_dom_sf"/>
</dbReference>
<organism evidence="1 2">
    <name type="scientific">Datura stramonium</name>
    <name type="common">Jimsonweed</name>
    <name type="synonym">Common thornapple</name>
    <dbReference type="NCBI Taxonomy" id="4076"/>
    <lineage>
        <taxon>Eukaryota</taxon>
        <taxon>Viridiplantae</taxon>
        <taxon>Streptophyta</taxon>
        <taxon>Embryophyta</taxon>
        <taxon>Tracheophyta</taxon>
        <taxon>Spermatophyta</taxon>
        <taxon>Magnoliopsida</taxon>
        <taxon>eudicotyledons</taxon>
        <taxon>Gunneridae</taxon>
        <taxon>Pentapetalae</taxon>
        <taxon>asterids</taxon>
        <taxon>lamiids</taxon>
        <taxon>Solanales</taxon>
        <taxon>Solanaceae</taxon>
        <taxon>Solanoideae</taxon>
        <taxon>Datureae</taxon>
        <taxon>Datura</taxon>
    </lineage>
</organism>
<dbReference type="SUPFAM" id="SSF52058">
    <property type="entry name" value="L domain-like"/>
    <property type="match status" value="1"/>
</dbReference>
<sequence>MQDYALPGYRNSYQIHGKTGLRLATQARAILAKSTREVTDIRRRTLGRIPQMYYGDVFKSNLSKKCKELRSMTPLGKLKYLRVLDVSGTGIKEISQSMENLVKLKLLDMGQIDLDELLKEILPKCSHLQYLNLSLCINAPVETWPAWNCLKNLEVGLTICIASTSSLEATITMRKIGGMSYLWGKGCPILILMTLEMVYIETKGVIVEDCTIEAGGGEAPTSIILPHCVDIDLKNLEKLRVCWRDEMEDIIASEKGRKVKAVMALQHSQVVTFQS</sequence>
<dbReference type="Proteomes" id="UP000823775">
    <property type="component" value="Unassembled WGS sequence"/>
</dbReference>
<protein>
    <submittedName>
        <fullName evidence="1">Uncharacterized protein</fullName>
    </submittedName>
</protein>
<gene>
    <name evidence="1" type="ORF">HAX54_014607</name>
</gene>
<dbReference type="PANTHER" id="PTHR47186">
    <property type="entry name" value="LEUCINE-RICH REPEAT-CONTAINING PROTEIN 57"/>
    <property type="match status" value="1"/>
</dbReference>
<proteinExistence type="predicted"/>
<dbReference type="Gene3D" id="3.80.10.10">
    <property type="entry name" value="Ribonuclease Inhibitor"/>
    <property type="match status" value="1"/>
</dbReference>
<comment type="caution">
    <text evidence="1">The sequence shown here is derived from an EMBL/GenBank/DDBJ whole genome shotgun (WGS) entry which is preliminary data.</text>
</comment>
<evidence type="ECO:0000313" key="1">
    <source>
        <dbReference type="EMBL" id="MCD7451997.1"/>
    </source>
</evidence>
<dbReference type="EMBL" id="JACEIK010000191">
    <property type="protein sequence ID" value="MCD7451997.1"/>
    <property type="molecule type" value="Genomic_DNA"/>
</dbReference>
<name>A0ABS8RZ21_DATST</name>
<accession>A0ABS8RZ21</accession>
<keyword evidence="2" id="KW-1185">Reference proteome</keyword>
<dbReference type="PANTHER" id="PTHR47186:SF3">
    <property type="entry name" value="OS09G0267800 PROTEIN"/>
    <property type="match status" value="1"/>
</dbReference>